<evidence type="ECO:0000313" key="2">
    <source>
        <dbReference type="Proteomes" id="UP001595843"/>
    </source>
</evidence>
<organism evidence="1 2">
    <name type="scientific">Salinithrix halophila</name>
    <dbReference type="NCBI Taxonomy" id="1485204"/>
    <lineage>
        <taxon>Bacteria</taxon>
        <taxon>Bacillati</taxon>
        <taxon>Bacillota</taxon>
        <taxon>Bacilli</taxon>
        <taxon>Bacillales</taxon>
        <taxon>Thermoactinomycetaceae</taxon>
        <taxon>Salinithrix</taxon>
    </lineage>
</organism>
<accession>A0ABV8JHU1</accession>
<dbReference type="EC" id="2.3.-.-" evidence="1"/>
<comment type="caution">
    <text evidence="1">The sequence shown here is derived from an EMBL/GenBank/DDBJ whole genome shotgun (WGS) entry which is preliminary data.</text>
</comment>
<dbReference type="InterPro" id="IPR016181">
    <property type="entry name" value="Acyl_CoA_acyltransferase"/>
</dbReference>
<dbReference type="Proteomes" id="UP001595843">
    <property type="component" value="Unassembled WGS sequence"/>
</dbReference>
<dbReference type="GO" id="GO:0016746">
    <property type="term" value="F:acyltransferase activity"/>
    <property type="evidence" value="ECO:0007669"/>
    <property type="project" value="UniProtKB-KW"/>
</dbReference>
<proteinExistence type="predicted"/>
<reference evidence="2" key="1">
    <citation type="journal article" date="2019" name="Int. J. Syst. Evol. Microbiol.">
        <title>The Global Catalogue of Microorganisms (GCM) 10K type strain sequencing project: providing services to taxonomists for standard genome sequencing and annotation.</title>
        <authorList>
            <consortium name="The Broad Institute Genomics Platform"/>
            <consortium name="The Broad Institute Genome Sequencing Center for Infectious Disease"/>
            <person name="Wu L."/>
            <person name="Ma J."/>
        </authorList>
    </citation>
    <scope>NUCLEOTIDE SEQUENCE [LARGE SCALE GENOMIC DNA]</scope>
    <source>
        <strain evidence="2">IBRC-M 10813</strain>
    </source>
</reference>
<dbReference type="Gene3D" id="3.40.630.30">
    <property type="match status" value="1"/>
</dbReference>
<protein>
    <submittedName>
        <fullName evidence="1">GNAT family N-acetyltransferase</fullName>
        <ecNumber evidence="1">2.3.-.-</ecNumber>
    </submittedName>
</protein>
<gene>
    <name evidence="1" type="ORF">ACFOUO_11045</name>
</gene>
<evidence type="ECO:0000313" key="1">
    <source>
        <dbReference type="EMBL" id="MFC4077335.1"/>
    </source>
</evidence>
<dbReference type="EMBL" id="JBHSAP010000015">
    <property type="protein sequence ID" value="MFC4077335.1"/>
    <property type="molecule type" value="Genomic_DNA"/>
</dbReference>
<name>A0ABV8JHU1_9BACL</name>
<sequence length="153" mass="17315">MFTVRRAVSEDVERITGILRNAGVNEKGVDKHVERFLVVEDPSVTPKRMVGTVGLEVYGDRGLLRSFVMDNQSWNARTGMELIELVLQFARKSGLSEIYLLAGISSNIFEYFGFRPLAWEDLPLDVRQSEHVHQSKTEGGQPMVYRRANVAES</sequence>
<dbReference type="RefSeq" id="WP_380705139.1">
    <property type="nucleotide sequence ID" value="NZ_JBHSAP010000015.1"/>
</dbReference>
<keyword evidence="1" id="KW-0808">Transferase</keyword>
<keyword evidence="2" id="KW-1185">Reference proteome</keyword>
<dbReference type="SUPFAM" id="SSF55729">
    <property type="entry name" value="Acyl-CoA N-acyltransferases (Nat)"/>
    <property type="match status" value="1"/>
</dbReference>
<keyword evidence="1" id="KW-0012">Acyltransferase</keyword>